<organism evidence="1 2">
    <name type="scientific">Bacillus cytotoxicus (strain DSM 22905 / CIP 110041 / 391-98 / NVH 391-98)</name>
    <dbReference type="NCBI Taxonomy" id="315749"/>
    <lineage>
        <taxon>Bacteria</taxon>
        <taxon>Bacillati</taxon>
        <taxon>Bacillota</taxon>
        <taxon>Bacilli</taxon>
        <taxon>Bacillales</taxon>
        <taxon>Bacillaceae</taxon>
        <taxon>Bacillus</taxon>
        <taxon>Bacillus cereus group</taxon>
    </lineage>
</organism>
<dbReference type="HOGENOM" id="CLU_1811901_0_0_9"/>
<accession>A7GNR1</accession>
<dbReference type="SUPFAM" id="SSF55874">
    <property type="entry name" value="ATPase domain of HSP90 chaperone/DNA topoisomerase II/histidine kinase"/>
    <property type="match status" value="1"/>
</dbReference>
<dbReference type="Proteomes" id="UP000002300">
    <property type="component" value="Chromosome"/>
</dbReference>
<keyword evidence="2" id="KW-1185">Reference proteome</keyword>
<reference evidence="1 2" key="1">
    <citation type="journal article" date="2008" name="Chem. Biol. Interact.">
        <title>Extending the Bacillus cereus group genomics to putative food-borne pathogens of different toxicity.</title>
        <authorList>
            <person name="Lapidus A."/>
            <person name="Goltsman E."/>
            <person name="Auger S."/>
            <person name="Galleron N."/>
            <person name="Segurens B."/>
            <person name="Dossat C."/>
            <person name="Land M.L."/>
            <person name="Broussolle V."/>
            <person name="Brillard J."/>
            <person name="Guinebretiere M.H."/>
            <person name="Sanchis V."/>
            <person name="Nguen-The C."/>
            <person name="Lereclus D."/>
            <person name="Richardson P."/>
            <person name="Wincker P."/>
            <person name="Weissenbach J."/>
            <person name="Ehrlich S.D."/>
            <person name="Sorokin A."/>
        </authorList>
    </citation>
    <scope>NUCLEOTIDE SEQUENCE [LARGE SCALE GENOMIC DNA]</scope>
    <source>
        <strain evidence="2">DSM 22905 / CIP 110041 / 391-98 / NVH 391-98</strain>
    </source>
</reference>
<evidence type="ECO:0000313" key="1">
    <source>
        <dbReference type="EMBL" id="ABS21769.1"/>
    </source>
</evidence>
<dbReference type="KEGG" id="bcy:Bcer98_1452"/>
<proteinExistence type="predicted"/>
<dbReference type="AlphaFoldDB" id="A7GNR1"/>
<protein>
    <submittedName>
        <fullName evidence="1">Uncharacterized protein</fullName>
    </submittedName>
</protein>
<dbReference type="STRING" id="315749.Bcer98_1452"/>
<dbReference type="InterPro" id="IPR036890">
    <property type="entry name" value="HATPase_C_sf"/>
</dbReference>
<dbReference type="RefSeq" id="WP_012093943.1">
    <property type="nucleotide sequence ID" value="NC_009674.1"/>
</dbReference>
<dbReference type="EMBL" id="CP000764">
    <property type="protein sequence ID" value="ABS21769.1"/>
    <property type="molecule type" value="Genomic_DNA"/>
</dbReference>
<dbReference type="Gene3D" id="3.30.565.10">
    <property type="entry name" value="Histidine kinase-like ATPase, C-terminal domain"/>
    <property type="match status" value="1"/>
</dbReference>
<evidence type="ECO:0000313" key="2">
    <source>
        <dbReference type="Proteomes" id="UP000002300"/>
    </source>
</evidence>
<gene>
    <name evidence="1" type="ordered locus">Bcer98_1452</name>
</gene>
<dbReference type="eggNOG" id="COG0642">
    <property type="taxonomic scope" value="Bacteria"/>
</dbReference>
<dbReference type="GeneID" id="92823113"/>
<name>A7GNR1_BACCN</name>
<sequence>MTRLIRKIVATWYDSLDEEGFEVGIQIPEKQLFWDIDENWFQRMIDNVIQNVVRHASIGIYIDYEGEMITTVDRGSGFQNTPSKNKGACLVLPLWRKRCESSGVSNLIIQGLHFDLRSNNKKDRAYGGFSIYKEDKDWFYLL</sequence>